<accession>A0A8C6Q8G8</accession>
<name>A0A8C6Q8G8_NOTFU</name>
<dbReference type="OMA" id="EPMLTHH"/>
<dbReference type="InterPro" id="IPR001680">
    <property type="entry name" value="WD40_rpt"/>
</dbReference>
<keyword evidence="4" id="KW-0677">Repeat</keyword>
<feature type="region of interest" description="Disordered" evidence="5">
    <location>
        <begin position="566"/>
        <end position="585"/>
    </location>
</feature>
<dbReference type="Gene3D" id="2.130.10.10">
    <property type="entry name" value="YVTN repeat-like/Quinoprotein amine dehydrogenase"/>
    <property type="match status" value="2"/>
</dbReference>
<evidence type="ECO:0000256" key="4">
    <source>
        <dbReference type="ARBA" id="ARBA00022737"/>
    </source>
</evidence>
<evidence type="ECO:0000313" key="7">
    <source>
        <dbReference type="Ensembl" id="ENSNFUP00015054454.1"/>
    </source>
</evidence>
<evidence type="ECO:0000256" key="5">
    <source>
        <dbReference type="SAM" id="MobiDB-lite"/>
    </source>
</evidence>
<keyword evidence="8" id="KW-1185">Reference proteome</keyword>
<dbReference type="InterPro" id="IPR036322">
    <property type="entry name" value="WD40_repeat_dom_sf"/>
</dbReference>
<gene>
    <name evidence="7" type="primary">DNAI3</name>
    <name evidence="6" type="synonym">wdr63</name>
    <name evidence="6" type="ORF">G4P62_015981</name>
</gene>
<protein>
    <submittedName>
        <fullName evidence="7">Dynein axonemal intermediate chain 3</fullName>
    </submittedName>
    <submittedName>
        <fullName evidence="6">WD repeat domain 63</fullName>
    </submittedName>
</protein>
<feature type="compositionally biased region" description="Basic residues" evidence="5">
    <location>
        <begin position="1"/>
        <end position="23"/>
    </location>
</feature>
<dbReference type="PANTHER" id="PTHR12442">
    <property type="entry name" value="DYNEIN INTERMEDIATE CHAIN"/>
    <property type="match status" value="1"/>
</dbReference>
<dbReference type="GO" id="GO:0036159">
    <property type="term" value="P:inner dynein arm assembly"/>
    <property type="evidence" value="ECO:0007669"/>
    <property type="project" value="TreeGrafter"/>
</dbReference>
<dbReference type="EMBL" id="JAAVVJ010000017">
    <property type="protein sequence ID" value="KAF7202719.1"/>
    <property type="molecule type" value="Genomic_DNA"/>
</dbReference>
<dbReference type="Proteomes" id="UP000694548">
    <property type="component" value="Chromosome sgr17"/>
</dbReference>
<keyword evidence="2" id="KW-0963">Cytoplasm</keyword>
<reference evidence="7" key="1">
    <citation type="submission" date="2014-08" db="EMBL/GenBank/DDBJ databases">
        <authorList>
            <person name="Senf B."/>
            <person name="Petzold A."/>
            <person name="Downie B.R."/>
            <person name="Koch P."/>
            <person name="Platzer M."/>
        </authorList>
    </citation>
    <scope>NUCLEOTIDE SEQUENCE [LARGE SCALE GENOMIC DNA]</scope>
    <source>
        <strain evidence="7">GRZ</strain>
    </source>
</reference>
<evidence type="ECO:0000256" key="3">
    <source>
        <dbReference type="ARBA" id="ARBA00022574"/>
    </source>
</evidence>
<dbReference type="GO" id="GO:0045503">
    <property type="term" value="F:dynein light chain binding"/>
    <property type="evidence" value="ECO:0007669"/>
    <property type="project" value="TreeGrafter"/>
</dbReference>
<dbReference type="SUPFAM" id="SSF50978">
    <property type="entry name" value="WD40 repeat-like"/>
    <property type="match status" value="1"/>
</dbReference>
<feature type="region of interest" description="Disordered" evidence="5">
    <location>
        <begin position="219"/>
        <end position="238"/>
    </location>
</feature>
<dbReference type="RefSeq" id="XP_015826515.3">
    <property type="nucleotide sequence ID" value="XM_015971029.3"/>
</dbReference>
<dbReference type="InterPro" id="IPR015943">
    <property type="entry name" value="WD40/YVTN_repeat-like_dom_sf"/>
</dbReference>
<dbReference type="CTD" id="126820"/>
<evidence type="ECO:0000256" key="1">
    <source>
        <dbReference type="ARBA" id="ARBA00004496"/>
    </source>
</evidence>
<dbReference type="GeneID" id="107392948"/>
<dbReference type="InterPro" id="IPR050687">
    <property type="entry name" value="Dynein_IC"/>
</dbReference>
<dbReference type="PANTHER" id="PTHR12442:SF5">
    <property type="entry name" value="DYNEIN AXONEMAL INTERMEDIATE CHAIN 3"/>
    <property type="match status" value="1"/>
</dbReference>
<comment type="subcellular location">
    <subcellularLocation>
        <location evidence="1">Cytoplasm</location>
    </subcellularLocation>
</comment>
<proteinExistence type="predicted"/>
<dbReference type="GO" id="GO:0045504">
    <property type="term" value="F:dynein heavy chain binding"/>
    <property type="evidence" value="ECO:0007669"/>
    <property type="project" value="TreeGrafter"/>
</dbReference>
<dbReference type="GO" id="GO:0060294">
    <property type="term" value="P:cilium movement involved in cell motility"/>
    <property type="evidence" value="ECO:0007669"/>
    <property type="project" value="TreeGrafter"/>
</dbReference>
<dbReference type="Proteomes" id="UP000822369">
    <property type="component" value="Chromosome 17"/>
</dbReference>
<dbReference type="GeneTree" id="ENSGT00940000156924"/>
<dbReference type="KEGG" id="nfu:107392948"/>
<reference evidence="7" key="3">
    <citation type="submission" date="2025-05" db="UniProtKB">
        <authorList>
            <consortium name="Ensembl"/>
        </authorList>
    </citation>
    <scope>IDENTIFICATION</scope>
</reference>
<evidence type="ECO:0000313" key="6">
    <source>
        <dbReference type="EMBL" id="KAF7202719.1"/>
    </source>
</evidence>
<sequence>MPPKRRKRSTSSARSKGKGKGRRSGSQQSEVNIDHPDDIFPVALTSATQELFGCCADEDITQKSTYKLLKKDIIMEDIKKRAETSDFSSVKQIVLDYPEEELLLVFDPDLTYGQSFYLVLTPEAKNRILAPPETVTPEPKGWISLGSEKEIDEESVKETREKLKILVQKVHRRFGQPFSFSDSTTTDNILEIPSENHSRFSIKLMQRDVGIQPVTVLQNDSTQTHRSPQRNNFSQYSPRQLSNEELKSILQDESLKSFCNKVTPRILKALQEGEIAKDPWKSLETEFEDDGARQISGYLELYFSFRDPKCTTDKKISCMNWHPTIDGVMAVALIDNMQTKNKEATITVPLSRPAFIIFYSLSDKTIKLLLESPDDVWAFEFCPSNPNIIAGGCVNGQVLLWDISAYTKHLQEDPSGSNTTSNKSHIFNLNTIKENKAPVLHVCAMSAIESSHKAPITDLHWLPQTFEVTDTGLPVENELKTSVHIVTCSPDCTIMFWSMRAPQRTDPIAYGNQPNVNERTATATSSMAEMFKHLDGTWKPLFRISPPKIDSPGKYVPLKFNLDNYPNNDNTEETSVKEGAESTTDNSQLYLPASKTLKILKEINTKFYFGTESGELVYTDWKLEKDEFGRLCMPKPLQCFPTHHWLVNSIQRSPFFKDIILTVGGWNFAIWKEGVMSGPLVKSPYSDQECSAGCWSQTRSAVFFIGKEDGNIEVWNLLEDSHKPSQIFPLLTNTKITCMKPWTLSPKEHFLAVTTDHGVLHVFRISKALYTRSKHESLNLKNFFEWETEAMKREENWSKQQKQREEVEKIMDPDRLCKTLMDSGDLDLQNSEYLKLEKHILGSIGLEPAAASHTNTHTHTTPNITQI</sequence>
<dbReference type="OrthoDB" id="6619788at2759"/>
<evidence type="ECO:0000256" key="2">
    <source>
        <dbReference type="ARBA" id="ARBA00022490"/>
    </source>
</evidence>
<organism evidence="7 8">
    <name type="scientific">Nothobranchius furzeri</name>
    <name type="common">Turquoise killifish</name>
    <dbReference type="NCBI Taxonomy" id="105023"/>
    <lineage>
        <taxon>Eukaryota</taxon>
        <taxon>Metazoa</taxon>
        <taxon>Chordata</taxon>
        <taxon>Craniata</taxon>
        <taxon>Vertebrata</taxon>
        <taxon>Euteleostomi</taxon>
        <taxon>Actinopterygii</taxon>
        <taxon>Neopterygii</taxon>
        <taxon>Teleostei</taxon>
        <taxon>Neoteleostei</taxon>
        <taxon>Acanthomorphata</taxon>
        <taxon>Ovalentaria</taxon>
        <taxon>Atherinomorphae</taxon>
        <taxon>Cyprinodontiformes</taxon>
        <taxon>Nothobranchiidae</taxon>
        <taxon>Nothobranchius</taxon>
    </lineage>
</organism>
<feature type="region of interest" description="Disordered" evidence="5">
    <location>
        <begin position="1"/>
        <end position="33"/>
    </location>
</feature>
<dbReference type="SMART" id="SM00320">
    <property type="entry name" value="WD40"/>
    <property type="match status" value="4"/>
</dbReference>
<dbReference type="AlphaFoldDB" id="A0A8C6Q8G8"/>
<reference evidence="6" key="2">
    <citation type="submission" date="2020-03" db="EMBL/GenBank/DDBJ databases">
        <title>Intra-Species Differences in Population Size shape Life History and Genome Evolution.</title>
        <authorList>
            <person name="Willemsen D."/>
            <person name="Cui R."/>
            <person name="Valenzano D.R."/>
        </authorList>
    </citation>
    <scope>NUCLEOTIDE SEQUENCE</scope>
    <source>
        <strain evidence="6">GRZ</strain>
        <tissue evidence="6">Whole</tissue>
    </source>
</reference>
<evidence type="ECO:0000313" key="8">
    <source>
        <dbReference type="Proteomes" id="UP000694548"/>
    </source>
</evidence>
<dbReference type="GO" id="GO:0036156">
    <property type="term" value="C:inner dynein arm"/>
    <property type="evidence" value="ECO:0007669"/>
    <property type="project" value="TreeGrafter"/>
</dbReference>
<keyword evidence="3" id="KW-0853">WD repeat</keyword>
<dbReference type="Ensembl" id="ENSNFUT00015056752.1">
    <property type="protein sequence ID" value="ENSNFUP00015054454.1"/>
    <property type="gene ID" value="ENSNFUG00015025273.1"/>
</dbReference>